<dbReference type="AlphaFoldDB" id="A0ABD0YH91"/>
<evidence type="ECO:0000256" key="3">
    <source>
        <dbReference type="ARBA" id="ARBA00023242"/>
    </source>
</evidence>
<reference evidence="10 11" key="1">
    <citation type="submission" date="2024-07" db="EMBL/GenBank/DDBJ databases">
        <title>Chromosome-level genome assembly of the water stick insect Ranatra chinensis (Heteroptera: Nepidae).</title>
        <authorList>
            <person name="Liu X."/>
        </authorList>
    </citation>
    <scope>NUCLEOTIDE SEQUENCE [LARGE SCALE GENOMIC DNA]</scope>
    <source>
        <strain evidence="10">Cailab_2021Rc</strain>
        <tissue evidence="10">Muscle</tissue>
    </source>
</reference>
<dbReference type="Gene3D" id="3.40.50.10190">
    <property type="entry name" value="BRCT domain"/>
    <property type="match status" value="1"/>
</dbReference>
<dbReference type="EMBL" id="JBFDAA010000017">
    <property type="protein sequence ID" value="KAL1116434.1"/>
    <property type="molecule type" value="Genomic_DNA"/>
</dbReference>
<sequence length="402" mass="45755">SEALFEIELGCSHPVVINELCAECGADLQKEAPNSTAATIPMVHSIPQLKVSREQAQQLGRADTERLLKEKKLVLLVDLDQTLIHTTHDNIPNNLKDVHHFQLLGCAQNAWYHTRLRPGTARFLSEMYRFYELHICTFGVRPYAHTVAHILDKDARLFSNRILSRDECFDYNSKVANLQALFPCGDELVCIIDDRVDVWNFSKNLIPVKPYQFFRTTTDIQVKDTEDNEVTNDEDKAMDKDGKEEETLTEEDKKDVSSTKDEIIFEEEEDEGDVIDVEDEDDYLLYLEVILKKVHSMFYKVYNKEVEGVADVKWIIQELKSQVLKGCTIVFSGLVPINNNTRAEGWSRLARSLGAQVGQDLEAGVTTHLVAANPSTLKVHKARKMKGVNIVVPKWLINCAHR</sequence>
<dbReference type="InterPro" id="IPR004274">
    <property type="entry name" value="FCP1_dom"/>
</dbReference>
<evidence type="ECO:0000256" key="2">
    <source>
        <dbReference type="ARBA" id="ARBA00022801"/>
    </source>
</evidence>
<dbReference type="InterPro" id="IPR011947">
    <property type="entry name" value="FCP1_euk"/>
</dbReference>
<dbReference type="InterPro" id="IPR023214">
    <property type="entry name" value="HAD_sf"/>
</dbReference>
<feature type="non-terminal residue" evidence="10">
    <location>
        <position position="1"/>
    </location>
</feature>
<evidence type="ECO:0000256" key="6">
    <source>
        <dbReference type="RuleBase" id="RU366066"/>
    </source>
</evidence>
<comment type="function">
    <text evidence="6">This promotes the activity of RNA polymerase II.</text>
</comment>
<comment type="caution">
    <text evidence="10">The sequence shown here is derived from an EMBL/GenBank/DDBJ whole genome shotgun (WGS) entry which is preliminary data.</text>
</comment>
<evidence type="ECO:0000256" key="5">
    <source>
        <dbReference type="ARBA" id="ARBA00048336"/>
    </source>
</evidence>
<dbReference type="PROSITE" id="PS50172">
    <property type="entry name" value="BRCT"/>
    <property type="match status" value="1"/>
</dbReference>
<gene>
    <name evidence="10" type="ORF">AAG570_004908</name>
</gene>
<feature type="domain" description="FCP1 homology" evidence="9">
    <location>
        <begin position="68"/>
        <end position="234"/>
    </location>
</feature>
<dbReference type="CDD" id="cd17729">
    <property type="entry name" value="BRCT_CTDP1"/>
    <property type="match status" value="1"/>
</dbReference>
<dbReference type="PANTHER" id="PTHR23081:SF36">
    <property type="entry name" value="RNA POLYMERASE II SUBUNIT A C-TERMINAL DOMAIN PHOSPHATASE"/>
    <property type="match status" value="1"/>
</dbReference>
<comment type="subcellular location">
    <subcellularLocation>
        <location evidence="1 6">Nucleus</location>
    </subcellularLocation>
</comment>
<dbReference type="Pfam" id="PF03031">
    <property type="entry name" value="NIF"/>
    <property type="match status" value="1"/>
</dbReference>
<dbReference type="Gene3D" id="1.10.287.10">
    <property type="entry name" value="S15/NS1, RNA-binding"/>
    <property type="match status" value="1"/>
</dbReference>
<dbReference type="PANTHER" id="PTHR23081">
    <property type="entry name" value="RNA POLYMERASE II CTD PHOSPHATASE"/>
    <property type="match status" value="1"/>
</dbReference>
<evidence type="ECO:0000313" key="11">
    <source>
        <dbReference type="Proteomes" id="UP001558652"/>
    </source>
</evidence>
<dbReference type="InterPro" id="IPR001357">
    <property type="entry name" value="BRCT_dom"/>
</dbReference>
<feature type="domain" description="BRCT" evidence="8">
    <location>
        <begin position="319"/>
        <end position="402"/>
    </location>
</feature>
<dbReference type="Pfam" id="PF00533">
    <property type="entry name" value="BRCT"/>
    <property type="match status" value="1"/>
</dbReference>
<dbReference type="PROSITE" id="PS50969">
    <property type="entry name" value="FCP1"/>
    <property type="match status" value="1"/>
</dbReference>
<dbReference type="GO" id="GO:0005634">
    <property type="term" value="C:nucleus"/>
    <property type="evidence" value="ECO:0007669"/>
    <property type="project" value="UniProtKB-SubCell"/>
</dbReference>
<accession>A0ABD0YH91</accession>
<dbReference type="SMART" id="SM00577">
    <property type="entry name" value="CPDc"/>
    <property type="match status" value="1"/>
</dbReference>
<protein>
    <recommendedName>
        <fullName evidence="6">RNA polymerase II subunit A C-terminal domain phosphatase</fullName>
        <ecNumber evidence="6">3.1.3.16</ecNumber>
    </recommendedName>
</protein>
<evidence type="ECO:0000313" key="10">
    <source>
        <dbReference type="EMBL" id="KAL1116434.1"/>
    </source>
</evidence>
<dbReference type="SUPFAM" id="SSF56784">
    <property type="entry name" value="HAD-like"/>
    <property type="match status" value="1"/>
</dbReference>
<dbReference type="Gene3D" id="3.40.50.1000">
    <property type="entry name" value="HAD superfamily/HAD-like"/>
    <property type="match status" value="1"/>
</dbReference>
<organism evidence="10 11">
    <name type="scientific">Ranatra chinensis</name>
    <dbReference type="NCBI Taxonomy" id="642074"/>
    <lineage>
        <taxon>Eukaryota</taxon>
        <taxon>Metazoa</taxon>
        <taxon>Ecdysozoa</taxon>
        <taxon>Arthropoda</taxon>
        <taxon>Hexapoda</taxon>
        <taxon>Insecta</taxon>
        <taxon>Pterygota</taxon>
        <taxon>Neoptera</taxon>
        <taxon>Paraneoptera</taxon>
        <taxon>Hemiptera</taxon>
        <taxon>Heteroptera</taxon>
        <taxon>Panheteroptera</taxon>
        <taxon>Nepomorpha</taxon>
        <taxon>Nepidae</taxon>
        <taxon>Ranatrinae</taxon>
        <taxon>Ranatra</taxon>
    </lineage>
</organism>
<keyword evidence="3 6" id="KW-0539">Nucleus</keyword>
<dbReference type="SUPFAM" id="SSF52113">
    <property type="entry name" value="BRCT domain"/>
    <property type="match status" value="1"/>
</dbReference>
<feature type="compositionally biased region" description="Basic and acidic residues" evidence="7">
    <location>
        <begin position="233"/>
        <end position="253"/>
    </location>
</feature>
<dbReference type="InterPro" id="IPR036420">
    <property type="entry name" value="BRCT_dom_sf"/>
</dbReference>
<name>A0ABD0YH91_9HEMI</name>
<dbReference type="Proteomes" id="UP001558652">
    <property type="component" value="Unassembled WGS sequence"/>
</dbReference>
<dbReference type="GO" id="GO:0008420">
    <property type="term" value="F:RNA polymerase II CTD heptapeptide repeat phosphatase activity"/>
    <property type="evidence" value="ECO:0007669"/>
    <property type="project" value="UniProtKB-UniRule"/>
</dbReference>
<proteinExistence type="predicted"/>
<keyword evidence="2 6" id="KW-0378">Hydrolase</keyword>
<evidence type="ECO:0000259" key="9">
    <source>
        <dbReference type="PROSITE" id="PS50969"/>
    </source>
</evidence>
<dbReference type="InterPro" id="IPR036412">
    <property type="entry name" value="HAD-like_sf"/>
</dbReference>
<dbReference type="NCBIfam" id="TIGR02250">
    <property type="entry name" value="FCP1_euk"/>
    <property type="match status" value="1"/>
</dbReference>
<dbReference type="EC" id="3.1.3.16" evidence="6"/>
<evidence type="ECO:0000256" key="7">
    <source>
        <dbReference type="SAM" id="MobiDB-lite"/>
    </source>
</evidence>
<evidence type="ECO:0000256" key="1">
    <source>
        <dbReference type="ARBA" id="ARBA00004123"/>
    </source>
</evidence>
<dbReference type="InterPro" id="IPR039189">
    <property type="entry name" value="Fcp1"/>
</dbReference>
<feature type="region of interest" description="Disordered" evidence="7">
    <location>
        <begin position="225"/>
        <end position="253"/>
    </location>
</feature>
<comment type="catalytic activity">
    <reaction evidence="5 6">
        <text>O-phospho-L-threonyl-[protein] + H2O = L-threonyl-[protein] + phosphate</text>
        <dbReference type="Rhea" id="RHEA:47004"/>
        <dbReference type="Rhea" id="RHEA-COMP:11060"/>
        <dbReference type="Rhea" id="RHEA-COMP:11605"/>
        <dbReference type="ChEBI" id="CHEBI:15377"/>
        <dbReference type="ChEBI" id="CHEBI:30013"/>
        <dbReference type="ChEBI" id="CHEBI:43474"/>
        <dbReference type="ChEBI" id="CHEBI:61977"/>
        <dbReference type="EC" id="3.1.3.16"/>
    </reaction>
</comment>
<comment type="catalytic activity">
    <reaction evidence="4 6">
        <text>O-phospho-L-seryl-[protein] + H2O = L-seryl-[protein] + phosphate</text>
        <dbReference type="Rhea" id="RHEA:20629"/>
        <dbReference type="Rhea" id="RHEA-COMP:9863"/>
        <dbReference type="Rhea" id="RHEA-COMP:11604"/>
        <dbReference type="ChEBI" id="CHEBI:15377"/>
        <dbReference type="ChEBI" id="CHEBI:29999"/>
        <dbReference type="ChEBI" id="CHEBI:43474"/>
        <dbReference type="ChEBI" id="CHEBI:83421"/>
        <dbReference type="EC" id="3.1.3.16"/>
    </reaction>
</comment>
<keyword evidence="11" id="KW-1185">Reference proteome</keyword>
<evidence type="ECO:0000259" key="8">
    <source>
        <dbReference type="PROSITE" id="PS50172"/>
    </source>
</evidence>
<dbReference type="CDD" id="cd07521">
    <property type="entry name" value="HAD_FCP1-like"/>
    <property type="match status" value="1"/>
</dbReference>
<evidence type="ECO:0000256" key="4">
    <source>
        <dbReference type="ARBA" id="ARBA00047761"/>
    </source>
</evidence>